<keyword evidence="10" id="KW-0067">ATP-binding</keyword>
<evidence type="ECO:0000256" key="11">
    <source>
        <dbReference type="ARBA" id="ARBA00022989"/>
    </source>
</evidence>
<proteinExistence type="inferred from homology"/>
<evidence type="ECO:0000256" key="5">
    <source>
        <dbReference type="ARBA" id="ARBA00022679"/>
    </source>
</evidence>
<keyword evidence="5" id="KW-0808">Transferase</keyword>
<evidence type="ECO:0000256" key="10">
    <source>
        <dbReference type="ARBA" id="ARBA00022840"/>
    </source>
</evidence>
<evidence type="ECO:0000256" key="2">
    <source>
        <dbReference type="ARBA" id="ARBA00009605"/>
    </source>
</evidence>
<dbReference type="InterPro" id="IPR011009">
    <property type="entry name" value="Kinase-like_dom_sf"/>
</dbReference>
<dbReference type="InterPro" id="IPR008271">
    <property type="entry name" value="Ser/Thr_kinase_AS"/>
</dbReference>
<dbReference type="InterPro" id="IPR000719">
    <property type="entry name" value="Prot_kinase_dom"/>
</dbReference>
<dbReference type="GO" id="GO:0071363">
    <property type="term" value="P:cellular response to growth factor stimulus"/>
    <property type="evidence" value="ECO:0007669"/>
    <property type="project" value="TreeGrafter"/>
</dbReference>
<accession>A0A8S3GV54</accession>
<keyword evidence="7" id="KW-0732">Signal</keyword>
<evidence type="ECO:0000256" key="7">
    <source>
        <dbReference type="ARBA" id="ARBA00022729"/>
    </source>
</evidence>
<reference evidence="15" key="1">
    <citation type="submission" date="2021-02" db="EMBL/GenBank/DDBJ databases">
        <authorList>
            <person name="Nowell W R."/>
        </authorList>
    </citation>
    <scope>NUCLEOTIDE SEQUENCE</scope>
</reference>
<dbReference type="PROSITE" id="PS50011">
    <property type="entry name" value="PROTEIN_KINASE_DOM"/>
    <property type="match status" value="1"/>
</dbReference>
<dbReference type="InterPro" id="IPR000333">
    <property type="entry name" value="TGFB_receptor"/>
</dbReference>
<dbReference type="SMART" id="SM00220">
    <property type="entry name" value="S_TKc"/>
    <property type="match status" value="1"/>
</dbReference>
<evidence type="ECO:0000256" key="13">
    <source>
        <dbReference type="ARBA" id="ARBA00023170"/>
    </source>
</evidence>
<dbReference type="PANTHER" id="PTHR23255">
    <property type="entry name" value="TRANSFORMING GROWTH FACTOR-BETA RECEPTOR TYPE I AND II"/>
    <property type="match status" value="1"/>
</dbReference>
<comment type="similarity">
    <text evidence="2">Belongs to the protein kinase superfamily. TKL Ser/Thr protein kinase family. TGFB receptor subfamily.</text>
</comment>
<feature type="non-terminal residue" evidence="15">
    <location>
        <position position="1"/>
    </location>
</feature>
<dbReference type="EC" id="2.7.11.30" evidence="3"/>
<keyword evidence="4" id="KW-0723">Serine/threonine-protein kinase</keyword>
<evidence type="ECO:0000256" key="3">
    <source>
        <dbReference type="ARBA" id="ARBA00012401"/>
    </source>
</evidence>
<comment type="subcellular location">
    <subcellularLocation>
        <location evidence="1">Membrane</location>
        <topology evidence="1">Single-pass type I membrane protein</topology>
    </subcellularLocation>
</comment>
<dbReference type="AlphaFoldDB" id="A0A8S3GV54"/>
<evidence type="ECO:0000256" key="1">
    <source>
        <dbReference type="ARBA" id="ARBA00004479"/>
    </source>
</evidence>
<dbReference type="SUPFAM" id="SSF56112">
    <property type="entry name" value="Protein kinase-like (PK-like)"/>
    <property type="match status" value="1"/>
</dbReference>
<keyword evidence="9" id="KW-0418">Kinase</keyword>
<protein>
    <recommendedName>
        <fullName evidence="3">receptor protein serine/threonine kinase</fullName>
        <ecNumber evidence="3">2.7.11.30</ecNumber>
    </recommendedName>
</protein>
<dbReference type="Proteomes" id="UP000676336">
    <property type="component" value="Unassembled WGS sequence"/>
</dbReference>
<dbReference type="Pfam" id="PF00069">
    <property type="entry name" value="Pkinase"/>
    <property type="match status" value="1"/>
</dbReference>
<dbReference type="GO" id="GO:0017002">
    <property type="term" value="F:activin receptor activity"/>
    <property type="evidence" value="ECO:0007669"/>
    <property type="project" value="TreeGrafter"/>
</dbReference>
<organism evidence="15 16">
    <name type="scientific">Rotaria magnacalcarata</name>
    <dbReference type="NCBI Taxonomy" id="392030"/>
    <lineage>
        <taxon>Eukaryota</taxon>
        <taxon>Metazoa</taxon>
        <taxon>Spiralia</taxon>
        <taxon>Gnathifera</taxon>
        <taxon>Rotifera</taxon>
        <taxon>Eurotatoria</taxon>
        <taxon>Bdelloidea</taxon>
        <taxon>Philodinida</taxon>
        <taxon>Philodinidae</taxon>
        <taxon>Rotaria</taxon>
    </lineage>
</organism>
<keyword evidence="12" id="KW-0472">Membrane</keyword>
<dbReference type="EMBL" id="CAJOBI010313477">
    <property type="protein sequence ID" value="CAF5173165.1"/>
    <property type="molecule type" value="Genomic_DNA"/>
</dbReference>
<dbReference type="GO" id="GO:0048185">
    <property type="term" value="F:activin binding"/>
    <property type="evidence" value="ECO:0007669"/>
    <property type="project" value="TreeGrafter"/>
</dbReference>
<dbReference type="PANTHER" id="PTHR23255:SF98">
    <property type="entry name" value="SERINE_THREONINE-PROTEIN KINASE RECEPTOR"/>
    <property type="match status" value="1"/>
</dbReference>
<evidence type="ECO:0000256" key="6">
    <source>
        <dbReference type="ARBA" id="ARBA00022692"/>
    </source>
</evidence>
<evidence type="ECO:0000313" key="15">
    <source>
        <dbReference type="EMBL" id="CAF5173165.1"/>
    </source>
</evidence>
<evidence type="ECO:0000313" key="16">
    <source>
        <dbReference type="Proteomes" id="UP000676336"/>
    </source>
</evidence>
<dbReference type="GO" id="GO:0005524">
    <property type="term" value="F:ATP binding"/>
    <property type="evidence" value="ECO:0007669"/>
    <property type="project" value="UniProtKB-KW"/>
</dbReference>
<evidence type="ECO:0000256" key="4">
    <source>
        <dbReference type="ARBA" id="ARBA00022527"/>
    </source>
</evidence>
<dbReference type="GO" id="GO:0048179">
    <property type="term" value="C:activin receptor complex"/>
    <property type="evidence" value="ECO:0007669"/>
    <property type="project" value="TreeGrafter"/>
</dbReference>
<name>A0A8S3GV54_9BILA</name>
<keyword evidence="11" id="KW-1133">Transmembrane helix</keyword>
<dbReference type="PROSITE" id="PS00108">
    <property type="entry name" value="PROTEIN_KINASE_ST"/>
    <property type="match status" value="1"/>
</dbReference>
<sequence length="216" mass="25072">FISHGWHDLCPYIILEYHDFGSLTSYLRSHKLSWSTCYSFLVSLLVAIDYLHYEDLSPNDYLTSKRIRKPIIIHRDIKSSNILVKTNPDLSLCLCDFGVAKILPPVLTPNDFIQIGTYRYMAPELLELAITHTSDALCKVDMYAVGLVMWEIVTQCQDYPCLIEYQLPYAEYVNMNEIDENKILDTLHRIVVNEKIRPIIHQANSMHSIKKYSLLD</sequence>
<keyword evidence="13" id="KW-0675">Receptor</keyword>
<evidence type="ECO:0000256" key="12">
    <source>
        <dbReference type="ARBA" id="ARBA00023136"/>
    </source>
</evidence>
<keyword evidence="6" id="KW-0812">Transmembrane</keyword>
<comment type="caution">
    <text evidence="15">The sequence shown here is derived from an EMBL/GenBank/DDBJ whole genome shotgun (WGS) entry which is preliminary data.</text>
</comment>
<dbReference type="Gene3D" id="1.10.510.10">
    <property type="entry name" value="Transferase(Phosphotransferase) domain 1"/>
    <property type="match status" value="1"/>
</dbReference>
<feature type="domain" description="Protein kinase" evidence="14">
    <location>
        <begin position="1"/>
        <end position="216"/>
    </location>
</feature>
<evidence type="ECO:0000256" key="9">
    <source>
        <dbReference type="ARBA" id="ARBA00022777"/>
    </source>
</evidence>
<keyword evidence="8" id="KW-0547">Nucleotide-binding</keyword>
<gene>
    <name evidence="15" type="ORF">SMN809_LOCUS66496</name>
</gene>
<evidence type="ECO:0000256" key="8">
    <source>
        <dbReference type="ARBA" id="ARBA00022741"/>
    </source>
</evidence>
<evidence type="ECO:0000259" key="14">
    <source>
        <dbReference type="PROSITE" id="PS50011"/>
    </source>
</evidence>